<dbReference type="AlphaFoldDB" id="A0A6S5S739"/>
<dbReference type="PROSITE" id="PS51257">
    <property type="entry name" value="PROKAR_LIPOPROTEIN"/>
    <property type="match status" value="1"/>
</dbReference>
<dbReference type="InterPro" id="IPR010352">
    <property type="entry name" value="DUF945"/>
</dbReference>
<organism evidence="1 2">
    <name type="scientific">Aeromonas caviae</name>
    <name type="common">Aeromonas punctata</name>
    <dbReference type="NCBI Taxonomy" id="648"/>
    <lineage>
        <taxon>Bacteria</taxon>
        <taxon>Pseudomonadati</taxon>
        <taxon>Pseudomonadota</taxon>
        <taxon>Gammaproteobacteria</taxon>
        <taxon>Aeromonadales</taxon>
        <taxon>Aeromonadaceae</taxon>
        <taxon>Aeromonas</taxon>
    </lineage>
</organism>
<gene>
    <name evidence="1" type="ORF">WP2W18E01_12380</name>
</gene>
<protein>
    <submittedName>
        <fullName evidence="1">Lipoprotein</fullName>
    </submittedName>
</protein>
<accession>A0A6S5S739</accession>
<dbReference type="RefSeq" id="WP_043152436.1">
    <property type="nucleotide sequence ID" value="NZ_AP021927.1"/>
</dbReference>
<dbReference type="Pfam" id="PF06097">
    <property type="entry name" value="DUF945"/>
    <property type="match status" value="1"/>
</dbReference>
<proteinExistence type="predicted"/>
<evidence type="ECO:0000313" key="2">
    <source>
        <dbReference type="Proteomes" id="UP000515756"/>
    </source>
</evidence>
<name>A0A6S5S739_AERCA</name>
<dbReference type="Proteomes" id="UP000515756">
    <property type="component" value="Chromosome"/>
</dbReference>
<evidence type="ECO:0000313" key="1">
    <source>
        <dbReference type="EMBL" id="BBQ29656.1"/>
    </source>
</evidence>
<keyword evidence="1" id="KW-0449">Lipoprotein</keyword>
<dbReference type="EMBL" id="AP021927">
    <property type="protein sequence ID" value="BBQ29656.1"/>
    <property type="molecule type" value="Genomic_DNA"/>
</dbReference>
<sequence>MKKKVALAVGAVLVVGGLGACWYTGNTFDRILAEQIARAQQESGIEVTWSPETENLFTRDGVLKVVVPPQTLASFDPQLAGSEPIEMQFAFNSRLLPLYIKSHLQLDTAQGTLAPILTSLGMQQWQLGAESASSLWTMSNSSRFWVSDFKVKEGLNEFTFLPLNGDYRGDLDGNGHLTAHWLGMTVHDAQSKTDLALADLKGSADMAEISGLWLSPRSDATLTAFTLTQPGNVKITLEGLTTATELAGDDLQTLSTRYQMKVATLNMESEEDRLALTQGNLDLSLKGLDLEGYQTLQEASSKRVDEAAIQEALDKMLQRGATLELADLSARLNGEPVSLQGEAKLASTTLAQLMGSEEGMQALSGLLHAHLGEKLGQAVPQLAPMLEQFTAMGYLKAQESQLQAELKLDKGAVTVNGLPLHP</sequence>
<reference evidence="1 2" key="1">
    <citation type="submission" date="2019-12" db="EMBL/GenBank/DDBJ databases">
        <title>complete genome sequences of Aeromonas caviae str. WP2-W18-ESBL-01 isolated from wastewater treatment plant effluent.</title>
        <authorList>
            <person name="Sekizuka T."/>
            <person name="Itokawa K."/>
            <person name="Yatsu K."/>
            <person name="Inamine Y."/>
            <person name="Kuroda M."/>
        </authorList>
    </citation>
    <scope>NUCLEOTIDE SEQUENCE [LARGE SCALE GENOMIC DNA]</scope>
    <source>
        <strain evidence="1 2">WP2-W18-ESBL-01</strain>
    </source>
</reference>